<reference evidence="12" key="2">
    <citation type="submission" date="2020-09" db="EMBL/GenBank/DDBJ databases">
        <authorList>
            <person name="Sun Q."/>
            <person name="Kim S."/>
        </authorList>
    </citation>
    <scope>NUCLEOTIDE SEQUENCE</scope>
    <source>
        <strain evidence="12">KCTC 12988</strain>
    </source>
</reference>
<feature type="active site" description="Proton acceptor" evidence="7">
    <location>
        <position position="431"/>
    </location>
</feature>
<dbReference type="PRINTS" id="PR00411">
    <property type="entry name" value="PNDRDTASEI"/>
</dbReference>
<dbReference type="InterPro" id="IPR016156">
    <property type="entry name" value="FAD/NAD-linked_Rdtase_dimer_sf"/>
</dbReference>
<feature type="domain" description="FAD/NAD(P)-binding" evidence="11">
    <location>
        <begin position="4"/>
        <end position="310"/>
    </location>
</feature>
<evidence type="ECO:0000256" key="7">
    <source>
        <dbReference type="PIRSR" id="PIRSR000350-2"/>
    </source>
</evidence>
<dbReference type="AlphaFoldDB" id="A0A918WGJ1"/>
<keyword evidence="8" id="KW-0547">Nucleotide-binding</keyword>
<evidence type="ECO:0000256" key="6">
    <source>
        <dbReference type="ARBA" id="ARBA00031281"/>
    </source>
</evidence>
<dbReference type="Gene3D" id="3.50.50.60">
    <property type="entry name" value="FAD/NAD(P)-binding domain"/>
    <property type="match status" value="2"/>
</dbReference>
<comment type="caution">
    <text evidence="12">The sequence shown here is derived from an EMBL/GenBank/DDBJ whole genome shotgun (WGS) entry which is preliminary data.</text>
</comment>
<dbReference type="PRINTS" id="PR00368">
    <property type="entry name" value="FADPNR"/>
</dbReference>
<evidence type="ECO:0000313" key="12">
    <source>
        <dbReference type="EMBL" id="GHC44578.1"/>
    </source>
</evidence>
<dbReference type="InterPro" id="IPR001100">
    <property type="entry name" value="Pyr_nuc-diS_OxRdtase"/>
</dbReference>
<comment type="cofactor">
    <cofactor evidence="8">
        <name>FAD</name>
        <dbReference type="ChEBI" id="CHEBI:57692"/>
    </cofactor>
    <text evidence="8">Binds 1 FAD per subunit.</text>
</comment>
<proteinExistence type="inferred from homology"/>
<evidence type="ECO:0000256" key="1">
    <source>
        <dbReference type="ARBA" id="ARBA00007532"/>
    </source>
</evidence>
<evidence type="ECO:0000256" key="9">
    <source>
        <dbReference type="PIRSR" id="PIRSR000350-4"/>
    </source>
</evidence>
<feature type="binding site" evidence="8">
    <location>
        <position position="110"/>
    </location>
    <ligand>
        <name>FAD</name>
        <dbReference type="ChEBI" id="CHEBI:57692"/>
    </ligand>
</feature>
<feature type="domain" description="Pyridine nucleotide-disulphide oxidoreductase dimerisation" evidence="10">
    <location>
        <begin position="333"/>
        <end position="439"/>
    </location>
</feature>
<comment type="similarity">
    <text evidence="1">Belongs to the class-I pyridine nucleotide-disulfide oxidoreductase family.</text>
</comment>
<evidence type="ECO:0000256" key="8">
    <source>
        <dbReference type="PIRSR" id="PIRSR000350-3"/>
    </source>
</evidence>
<gene>
    <name evidence="12" type="primary">lpd</name>
    <name evidence="12" type="ORF">GCM10007100_07290</name>
</gene>
<dbReference type="RefSeq" id="WP_189567446.1">
    <property type="nucleotide sequence ID" value="NZ_BMXI01000002.1"/>
</dbReference>
<dbReference type="GO" id="GO:0006103">
    <property type="term" value="P:2-oxoglutarate metabolic process"/>
    <property type="evidence" value="ECO:0007669"/>
    <property type="project" value="TreeGrafter"/>
</dbReference>
<dbReference type="Pfam" id="PF07992">
    <property type="entry name" value="Pyr_redox_2"/>
    <property type="match status" value="1"/>
</dbReference>
<keyword evidence="4 8" id="KW-0274">FAD</keyword>
<organism evidence="12 13">
    <name type="scientific">Roseibacillus persicicus</name>
    <dbReference type="NCBI Taxonomy" id="454148"/>
    <lineage>
        <taxon>Bacteria</taxon>
        <taxon>Pseudomonadati</taxon>
        <taxon>Verrucomicrobiota</taxon>
        <taxon>Verrucomicrobiia</taxon>
        <taxon>Verrucomicrobiales</taxon>
        <taxon>Verrucomicrobiaceae</taxon>
        <taxon>Roseibacillus</taxon>
    </lineage>
</organism>
<feature type="disulfide bond" description="Redox-active" evidence="9">
    <location>
        <begin position="40"/>
        <end position="45"/>
    </location>
</feature>
<dbReference type="SUPFAM" id="SSF55424">
    <property type="entry name" value="FAD/NAD-linked reductases, dimerisation (C-terminal) domain"/>
    <property type="match status" value="1"/>
</dbReference>
<feature type="binding site" evidence="8">
    <location>
        <position position="49"/>
    </location>
    <ligand>
        <name>FAD</name>
        <dbReference type="ChEBI" id="CHEBI:57692"/>
    </ligand>
</feature>
<evidence type="ECO:0000259" key="10">
    <source>
        <dbReference type="Pfam" id="PF02852"/>
    </source>
</evidence>
<name>A0A918WGJ1_9BACT</name>
<dbReference type="Gene3D" id="3.30.390.30">
    <property type="match status" value="1"/>
</dbReference>
<dbReference type="InterPro" id="IPR004099">
    <property type="entry name" value="Pyr_nucl-diS_OxRdtase_dimer"/>
</dbReference>
<sequence>MKHYDLVILGGGRASGLAIAAAKEGKSVALVERDRLGGTCPNTGCVPSKLLIGYAEAARRVREADRHFIKATLEEIDVARIFQEVGDWVQGVDPRYESRMEGVDLYRGHGRFVSNKVVEVNGEELAGEVIVVATGTKPRPTPFADVWTNENLFPLKEKVPRSITVVGGGFIGCELANFFEAVGIETRLLVRGETLLPIEDEDIEAVFREEFTKNVPTSFGTTVAGLEKNENGFLLDLTGPDGSTSRHQSEQVLFAIGRVPTTDNLGIENTDLQLDQRGYLVVDDSLRTNVDGIYAAGDIAGRYQLQHVASYDIHYLRQQLLKGAEGPIDYGAVPHAVFTDPEIAAVGATEAELVEKGTPFVKIFQDWKASARAMASRLDYPRIKLLVSPDDYSILGCHLVGPDASTVLHEVLAIMRLKNDVREMAAMMYIHPALPELLLDAAVQAIKEVKKYRRGVD</sequence>
<dbReference type="GO" id="GO:0050660">
    <property type="term" value="F:flavin adenine dinucleotide binding"/>
    <property type="evidence" value="ECO:0007669"/>
    <property type="project" value="TreeGrafter"/>
</dbReference>
<dbReference type="PANTHER" id="PTHR22912:SF217">
    <property type="entry name" value="DIHYDROLIPOYL DEHYDROGENASE"/>
    <property type="match status" value="1"/>
</dbReference>
<dbReference type="InterPro" id="IPR050151">
    <property type="entry name" value="Class-I_Pyr_Nuc-Dis_Oxidored"/>
</dbReference>
<keyword evidence="5 8" id="KW-0520">NAD</keyword>
<evidence type="ECO:0000259" key="11">
    <source>
        <dbReference type="Pfam" id="PF07992"/>
    </source>
</evidence>
<evidence type="ECO:0000256" key="4">
    <source>
        <dbReference type="ARBA" id="ARBA00022827"/>
    </source>
</evidence>
<dbReference type="EMBL" id="BMXI01000002">
    <property type="protein sequence ID" value="GHC44578.1"/>
    <property type="molecule type" value="Genomic_DNA"/>
</dbReference>
<dbReference type="InterPro" id="IPR036188">
    <property type="entry name" value="FAD/NAD-bd_sf"/>
</dbReference>
<keyword evidence="3" id="KW-0285">Flavoprotein</keyword>
<feature type="binding site" evidence="8">
    <location>
        <position position="298"/>
    </location>
    <ligand>
        <name>FAD</name>
        <dbReference type="ChEBI" id="CHEBI:57692"/>
    </ligand>
</feature>
<dbReference type="PANTHER" id="PTHR22912">
    <property type="entry name" value="DISULFIDE OXIDOREDUCTASE"/>
    <property type="match status" value="1"/>
</dbReference>
<keyword evidence="13" id="KW-1185">Reference proteome</keyword>
<evidence type="ECO:0000256" key="2">
    <source>
        <dbReference type="ARBA" id="ARBA00016961"/>
    </source>
</evidence>
<feature type="binding site" evidence="8">
    <location>
        <begin position="167"/>
        <end position="174"/>
    </location>
    <ligand>
        <name>NAD(+)</name>
        <dbReference type="ChEBI" id="CHEBI:57540"/>
    </ligand>
</feature>
<evidence type="ECO:0000256" key="5">
    <source>
        <dbReference type="ARBA" id="ARBA00023027"/>
    </source>
</evidence>
<dbReference type="SUPFAM" id="SSF51905">
    <property type="entry name" value="FAD/NAD(P)-binding domain"/>
    <property type="match status" value="1"/>
</dbReference>
<dbReference type="Proteomes" id="UP000644507">
    <property type="component" value="Unassembled WGS sequence"/>
</dbReference>
<feature type="binding site" evidence="8">
    <location>
        <position position="257"/>
    </location>
    <ligand>
        <name>NAD(+)</name>
        <dbReference type="ChEBI" id="CHEBI:57540"/>
    </ligand>
</feature>
<reference evidence="12" key="1">
    <citation type="journal article" date="2014" name="Int. J. Syst. Evol. Microbiol.">
        <title>Complete genome sequence of Corynebacterium casei LMG S-19264T (=DSM 44701T), isolated from a smear-ripened cheese.</title>
        <authorList>
            <consortium name="US DOE Joint Genome Institute (JGI-PGF)"/>
            <person name="Walter F."/>
            <person name="Albersmeier A."/>
            <person name="Kalinowski J."/>
            <person name="Ruckert C."/>
        </authorList>
    </citation>
    <scope>NUCLEOTIDE SEQUENCE</scope>
    <source>
        <strain evidence="12">KCTC 12988</strain>
    </source>
</reference>
<evidence type="ECO:0000256" key="3">
    <source>
        <dbReference type="ARBA" id="ARBA00022630"/>
    </source>
</evidence>
<dbReference type="GO" id="GO:0004148">
    <property type="term" value="F:dihydrolipoyl dehydrogenase (NADH) activity"/>
    <property type="evidence" value="ECO:0007669"/>
    <property type="project" value="TreeGrafter"/>
</dbReference>
<dbReference type="PIRSF" id="PIRSF000350">
    <property type="entry name" value="Mercury_reductase_MerA"/>
    <property type="match status" value="1"/>
</dbReference>
<accession>A0A918WGJ1</accession>
<dbReference type="InterPro" id="IPR023753">
    <property type="entry name" value="FAD/NAD-binding_dom"/>
</dbReference>
<dbReference type="Pfam" id="PF02852">
    <property type="entry name" value="Pyr_redox_dim"/>
    <property type="match status" value="1"/>
</dbReference>
<evidence type="ECO:0000313" key="13">
    <source>
        <dbReference type="Proteomes" id="UP000644507"/>
    </source>
</evidence>
<protein>
    <recommendedName>
        <fullName evidence="2">Dihydrolipoyl dehydrogenase</fullName>
    </recommendedName>
    <alternativeName>
        <fullName evidence="6">Dihydrolipoamide dehydrogenase</fullName>
    </alternativeName>
</protein>